<evidence type="ECO:0000256" key="4">
    <source>
        <dbReference type="SAM" id="SignalP"/>
    </source>
</evidence>
<sequence length="423" mass="48351">MQDLKNTFKLIATLSPLLFILVKSNVAHADFLQDSSSSIQLRNFYQDRHYENDARPSMGSWSQGITGRFQSGYTDTPLQVGVDVMGQYALRLNDLHAGNKNNILPYDEASKTQYRDYGKMGLTLKLKYQDSELKIGELEPKLPVIYMDDTRQLSTIFAGALFENKSVDNLKITAGYINRVNSRYDDRYRKLGLRANTWDNRITSDGLAFIGLDHKWTPNVSTAYWYAELADIYRQHYANLAYNTSFGDTKLKVDAQYFNNSEAGAALEGKIDNQSIGLLSTIQHNSHTLTTGIKKNEGPSSFPLLVGNVPQRVLHGWSNLGFTKPNERTFHMQYRYDFKELGVDGLTASIRYLRGDKIHRSGLKDNKENETISALRYLVPEGRFKNLGLEYLHIDTDIKYGKRYEPGNKFSEDRIVVSYLYKF</sequence>
<dbReference type="EMBL" id="SLVJ01000012">
    <property type="protein sequence ID" value="TCM66595.1"/>
    <property type="molecule type" value="Genomic_DNA"/>
</dbReference>
<dbReference type="InterPro" id="IPR005318">
    <property type="entry name" value="OM_porin_bac"/>
</dbReference>
<reference evidence="5 6" key="1">
    <citation type="submission" date="2019-03" db="EMBL/GenBank/DDBJ databases">
        <title>Genomic analyses of the natural microbiome of Caenorhabditis elegans.</title>
        <authorList>
            <person name="Samuel B."/>
        </authorList>
    </citation>
    <scope>NUCLEOTIDE SEQUENCE [LARGE SCALE GENOMIC DNA]</scope>
    <source>
        <strain evidence="5 6">JUb89</strain>
    </source>
</reference>
<dbReference type="PANTHER" id="PTHR34596">
    <property type="entry name" value="CHITOPORIN"/>
    <property type="match status" value="1"/>
</dbReference>
<dbReference type="Gene3D" id="2.40.160.10">
    <property type="entry name" value="Porin"/>
    <property type="match status" value="1"/>
</dbReference>
<keyword evidence="2" id="KW-0813">Transport</keyword>
<dbReference type="InterPro" id="IPR023614">
    <property type="entry name" value="Porin_dom_sf"/>
</dbReference>
<dbReference type="OrthoDB" id="6759120at2"/>
<dbReference type="AlphaFoldDB" id="A0A4R1XWD6"/>
<dbReference type="PANTHER" id="PTHR34596:SF2">
    <property type="entry name" value="CHITOPORIN"/>
    <property type="match status" value="1"/>
</dbReference>
<evidence type="ECO:0000256" key="1">
    <source>
        <dbReference type="ARBA" id="ARBA00009075"/>
    </source>
</evidence>
<dbReference type="Proteomes" id="UP000294963">
    <property type="component" value="Unassembled WGS sequence"/>
</dbReference>
<comment type="caution">
    <text evidence="5">The sequence shown here is derived from an EMBL/GenBank/DDBJ whole genome shotgun (WGS) entry which is preliminary data.</text>
</comment>
<gene>
    <name evidence="5" type="ORF">EC844_11238</name>
</gene>
<feature type="signal peptide" evidence="4">
    <location>
        <begin position="1"/>
        <end position="29"/>
    </location>
</feature>
<dbReference type="GO" id="GO:0015288">
    <property type="term" value="F:porin activity"/>
    <property type="evidence" value="ECO:0007669"/>
    <property type="project" value="TreeGrafter"/>
</dbReference>
<name>A0A4R1XWD6_ACICA</name>
<keyword evidence="6" id="KW-1185">Reference proteome</keyword>
<evidence type="ECO:0000256" key="3">
    <source>
        <dbReference type="ARBA" id="ARBA00022729"/>
    </source>
</evidence>
<evidence type="ECO:0000313" key="6">
    <source>
        <dbReference type="Proteomes" id="UP000294963"/>
    </source>
</evidence>
<keyword evidence="3 4" id="KW-0732">Signal</keyword>
<dbReference type="Pfam" id="PF03573">
    <property type="entry name" value="OprD"/>
    <property type="match status" value="1"/>
</dbReference>
<dbReference type="GO" id="GO:0016020">
    <property type="term" value="C:membrane"/>
    <property type="evidence" value="ECO:0007669"/>
    <property type="project" value="InterPro"/>
</dbReference>
<proteinExistence type="inferred from homology"/>
<feature type="chain" id="PRO_5020207086" evidence="4">
    <location>
        <begin position="30"/>
        <end position="423"/>
    </location>
</feature>
<protein>
    <submittedName>
        <fullName evidence="5">Outer membrane OprD family porin</fullName>
    </submittedName>
</protein>
<comment type="similarity">
    <text evidence="1">Belongs to the outer membrane porin (Opr) (TC 1.B.25) family.</text>
</comment>
<accession>A0A4R1XWD6</accession>
<organism evidence="5 6">
    <name type="scientific">Acinetobacter calcoaceticus</name>
    <dbReference type="NCBI Taxonomy" id="471"/>
    <lineage>
        <taxon>Bacteria</taxon>
        <taxon>Pseudomonadati</taxon>
        <taxon>Pseudomonadota</taxon>
        <taxon>Gammaproteobacteria</taxon>
        <taxon>Moraxellales</taxon>
        <taxon>Moraxellaceae</taxon>
        <taxon>Acinetobacter</taxon>
        <taxon>Acinetobacter calcoaceticus/baumannii complex</taxon>
    </lineage>
</organism>
<evidence type="ECO:0000256" key="2">
    <source>
        <dbReference type="ARBA" id="ARBA00022448"/>
    </source>
</evidence>
<evidence type="ECO:0000313" key="5">
    <source>
        <dbReference type="EMBL" id="TCM66595.1"/>
    </source>
</evidence>